<dbReference type="PROSITE" id="PS51257">
    <property type="entry name" value="PROKAR_LIPOPROTEIN"/>
    <property type="match status" value="1"/>
</dbReference>
<dbReference type="Pfam" id="PF14322">
    <property type="entry name" value="SusD-like_3"/>
    <property type="match status" value="1"/>
</dbReference>
<reference evidence="2 3" key="1">
    <citation type="submission" date="2016-11" db="EMBL/GenBank/DDBJ databases">
        <title>Whole genomes of Flavobacteriaceae.</title>
        <authorList>
            <person name="Stine C."/>
            <person name="Li C."/>
            <person name="Tadesse D."/>
        </authorList>
    </citation>
    <scope>NUCLEOTIDE SEQUENCE [LARGE SCALE GENOMIC DNA]</scope>
    <source>
        <strain evidence="2 3">DSM 15937</strain>
    </source>
</reference>
<dbReference type="InterPro" id="IPR033985">
    <property type="entry name" value="SusD-like_N"/>
</dbReference>
<proteinExistence type="predicted"/>
<protein>
    <submittedName>
        <fullName evidence="2">RagB/SusD family nutrient uptake outer membrane protein</fullName>
    </submittedName>
</protein>
<dbReference type="InterPro" id="IPR011990">
    <property type="entry name" value="TPR-like_helical_dom_sf"/>
</dbReference>
<comment type="caution">
    <text evidence="2">The sequence shown here is derived from an EMBL/GenBank/DDBJ whole genome shotgun (WGS) entry which is preliminary data.</text>
</comment>
<dbReference type="RefSeq" id="WP_074661225.1">
    <property type="nucleotide sequence ID" value="NZ_MUGV01000019.1"/>
</dbReference>
<evidence type="ECO:0000313" key="3">
    <source>
        <dbReference type="Proteomes" id="UP000198382"/>
    </source>
</evidence>
<gene>
    <name evidence="2" type="ORF">B0A65_11680</name>
</gene>
<dbReference type="SUPFAM" id="SSF48452">
    <property type="entry name" value="TPR-like"/>
    <property type="match status" value="1"/>
</dbReference>
<sequence>MKKIKITLFLLVLIGITSCDDFLSEKPDNRTEIDTPEKISELLVNAYPQESYLDFAETMSDNVFDSGLTNTLRKNEQNYNWEIQSETDTDTQAAYWDACYSAIAHANKALEAIEELGSPKSLNPQKGEALLARAYAHYMLVSFWSQRYNPATADKDLGIPYVTKPETVLVAKYKRNTVAEVFDFIQKDIEEGLPFLTNDYSEPKFHFNKDAGKAFASRFYLIKGNWDRVIELSNDLGSKPVGKLRDYAAYKLDDFQTQNMRYAKSDEPTNLLVVSPESYYARASYSGTSAYRFFLSGTRYNEILGAGTNIFGKSWLYSIYSRNSFVTAFVPKFYEYFKYTNVTANIGQGFLAEVLLSNDEFFLNRIEAHIMKGQIALANTELEYFMATRTTGYTATTDILTQAKVIAKYPVIDNEYTPFYALTPVQTSYIKAIAETRRRDFIHEGMRWFDVKRFNIEVKHEIFNQPTNILTKDDKRRALQIPLHASSNGIETNPR</sequence>
<accession>A0ABX4BQI9</accession>
<name>A0ABX4BQI9_FLAFR</name>
<keyword evidence="3" id="KW-1185">Reference proteome</keyword>
<evidence type="ECO:0000259" key="1">
    <source>
        <dbReference type="Pfam" id="PF14322"/>
    </source>
</evidence>
<organism evidence="2 3">
    <name type="scientific">Flavobacterium frigidimaris</name>
    <dbReference type="NCBI Taxonomy" id="262320"/>
    <lineage>
        <taxon>Bacteria</taxon>
        <taxon>Pseudomonadati</taxon>
        <taxon>Bacteroidota</taxon>
        <taxon>Flavobacteriia</taxon>
        <taxon>Flavobacteriales</taxon>
        <taxon>Flavobacteriaceae</taxon>
        <taxon>Flavobacterium</taxon>
    </lineage>
</organism>
<feature type="domain" description="SusD-like N-terminal" evidence="1">
    <location>
        <begin position="21"/>
        <end position="221"/>
    </location>
</feature>
<dbReference type="Gene3D" id="1.25.40.390">
    <property type="match status" value="1"/>
</dbReference>
<dbReference type="EMBL" id="MUGV01000019">
    <property type="protein sequence ID" value="OXA78847.1"/>
    <property type="molecule type" value="Genomic_DNA"/>
</dbReference>
<evidence type="ECO:0000313" key="2">
    <source>
        <dbReference type="EMBL" id="OXA78847.1"/>
    </source>
</evidence>
<dbReference type="Proteomes" id="UP000198382">
    <property type="component" value="Unassembled WGS sequence"/>
</dbReference>